<sequence>MLTRNQMICGNVLTMRLTYFGRLLAICLEQVKETQPQLYHRMMTDVTKLVCEVSIPRSTPSHMAAHIRRLKCAKQINPVKSFFATGECPKILHFVIPVKMGVKLSQQPQQLLPDVWQDYLVNISEESSVATDSNNRNSKVKCKSSSKSKKTNSKIIPDILKNCLSYENGKWYSKTNPRIADKTSTLKPTIASTKETTEGNLYKETSVLETSSSKIQKFSTSHKPNKVVSFAKPSAHNAVINKYRKKSVKKGHSDQKNHKLNGQLLAKKKKIIIDKSAPPKVKFVVKPANAYPFKIKAESKSDTVAKEKDSFYSVQQPFINEVAKKTEHIETTDVRKNGLLQTSVKKTKDVIQKKSILSAKNKTLNCNGYDEKEKLSGIKREEESIAFLSNFHLIPKGLVSSSGSASANQVHNHNSLDKVDANVEKQSVSDFARTCKYINGVKQLVCEDDLAKPVPSQSVPSTKLRLRSREVTHRLRPPSTVKLKETQDLTCKFNITKPKTKVPTSIRPMKD</sequence>
<evidence type="ECO:0000313" key="4">
    <source>
        <dbReference type="EMBL" id="JAS57224.1"/>
    </source>
</evidence>
<dbReference type="EMBL" id="GECZ01012545">
    <property type="protein sequence ID" value="JAS57224.1"/>
    <property type="molecule type" value="Transcribed_RNA"/>
</dbReference>
<organism evidence="4">
    <name type="scientific">Cuerna arida</name>
    <dbReference type="NCBI Taxonomy" id="1464854"/>
    <lineage>
        <taxon>Eukaryota</taxon>
        <taxon>Metazoa</taxon>
        <taxon>Ecdysozoa</taxon>
        <taxon>Arthropoda</taxon>
        <taxon>Hexapoda</taxon>
        <taxon>Insecta</taxon>
        <taxon>Pterygota</taxon>
        <taxon>Neoptera</taxon>
        <taxon>Paraneoptera</taxon>
        <taxon>Hemiptera</taxon>
        <taxon>Auchenorrhyncha</taxon>
        <taxon>Membracoidea</taxon>
        <taxon>Cicadellidae</taxon>
        <taxon>Cicadellinae</taxon>
        <taxon>Proconiini</taxon>
        <taxon>Cuerna</taxon>
    </lineage>
</organism>
<evidence type="ECO:0000256" key="1">
    <source>
        <dbReference type="SAM" id="MobiDB-lite"/>
    </source>
</evidence>
<dbReference type="EMBL" id="GECZ01026980">
    <property type="protein sequence ID" value="JAS42789.1"/>
    <property type="molecule type" value="Transcribed_RNA"/>
</dbReference>
<reference evidence="4" key="1">
    <citation type="submission" date="2015-11" db="EMBL/GenBank/DDBJ databases">
        <title>De novo transcriptome assembly of four potential Pierce s Disease insect vectors from Arizona vineyards.</title>
        <authorList>
            <person name="Tassone E.E."/>
        </authorList>
    </citation>
    <scope>NUCLEOTIDE SEQUENCE</scope>
</reference>
<accession>A0A1B6G463</accession>
<protein>
    <recommendedName>
        <fullName evidence="5">DUF4708 domain-containing protein</fullName>
    </recommendedName>
</protein>
<gene>
    <name evidence="4" type="ORF">g.29861</name>
    <name evidence="2" type="ORF">g.29864</name>
    <name evidence="3" type="ORF">g.29867</name>
</gene>
<evidence type="ECO:0000313" key="2">
    <source>
        <dbReference type="EMBL" id="JAS42789.1"/>
    </source>
</evidence>
<dbReference type="EMBL" id="GECZ01016008">
    <property type="protein sequence ID" value="JAS53761.1"/>
    <property type="molecule type" value="Transcribed_RNA"/>
</dbReference>
<proteinExistence type="predicted"/>
<evidence type="ECO:0008006" key="5">
    <source>
        <dbReference type="Google" id="ProtNLM"/>
    </source>
</evidence>
<feature type="region of interest" description="Disordered" evidence="1">
    <location>
        <begin position="127"/>
        <end position="147"/>
    </location>
</feature>
<name>A0A1B6G463_9HEMI</name>
<feature type="compositionally biased region" description="Basic residues" evidence="1">
    <location>
        <begin position="138"/>
        <end position="147"/>
    </location>
</feature>
<dbReference type="AlphaFoldDB" id="A0A1B6G463"/>
<evidence type="ECO:0000313" key="3">
    <source>
        <dbReference type="EMBL" id="JAS53761.1"/>
    </source>
</evidence>